<dbReference type="InterPro" id="IPR013525">
    <property type="entry name" value="ABC2_TM"/>
</dbReference>
<evidence type="ECO:0000256" key="5">
    <source>
        <dbReference type="ARBA" id="ARBA00023136"/>
    </source>
</evidence>
<feature type="transmembrane region" description="Helical" evidence="6">
    <location>
        <begin position="206"/>
        <end position="233"/>
    </location>
</feature>
<dbReference type="EMBL" id="JARGDH010000005">
    <property type="protein sequence ID" value="KAL0267312.1"/>
    <property type="molecule type" value="Genomic_DNA"/>
</dbReference>
<evidence type="ECO:0000313" key="8">
    <source>
        <dbReference type="EMBL" id="KAL0267312.1"/>
    </source>
</evidence>
<keyword evidence="5 6" id="KW-0472">Membrane</keyword>
<proteinExistence type="predicted"/>
<keyword evidence="2" id="KW-0813">Transport</keyword>
<keyword evidence="4 6" id="KW-1133">Transmembrane helix</keyword>
<dbReference type="Pfam" id="PF01061">
    <property type="entry name" value="ABC2_membrane"/>
    <property type="match status" value="1"/>
</dbReference>
<comment type="caution">
    <text evidence="8">The sequence shown here is derived from an EMBL/GenBank/DDBJ whole genome shotgun (WGS) entry which is preliminary data.</text>
</comment>
<feature type="transmembrane region" description="Helical" evidence="6">
    <location>
        <begin position="129"/>
        <end position="153"/>
    </location>
</feature>
<dbReference type="EMBL" id="JARGDH010000005">
    <property type="protein sequence ID" value="KAL0267311.1"/>
    <property type="molecule type" value="Genomic_DNA"/>
</dbReference>
<dbReference type="InterPro" id="IPR050352">
    <property type="entry name" value="ABCG_transporters"/>
</dbReference>
<dbReference type="PANTHER" id="PTHR48041:SF133">
    <property type="entry name" value="GH24286P"/>
    <property type="match status" value="1"/>
</dbReference>
<protein>
    <recommendedName>
        <fullName evidence="7">ABC-2 type transporter transmembrane domain-containing protein</fullName>
    </recommendedName>
</protein>
<keyword evidence="3 6" id="KW-0812">Transmembrane</keyword>
<dbReference type="PANTHER" id="PTHR48041">
    <property type="entry name" value="ABC TRANSPORTER G FAMILY MEMBER 28"/>
    <property type="match status" value="1"/>
</dbReference>
<evidence type="ECO:0000256" key="2">
    <source>
        <dbReference type="ARBA" id="ARBA00022448"/>
    </source>
</evidence>
<dbReference type="EMBL" id="JARGDH010000005">
    <property type="protein sequence ID" value="KAL0267314.1"/>
    <property type="molecule type" value="Genomic_DNA"/>
</dbReference>
<feature type="transmembrane region" description="Helical" evidence="6">
    <location>
        <begin position="271"/>
        <end position="292"/>
    </location>
</feature>
<name>A0AAW2HC80_9NEOP</name>
<dbReference type="GO" id="GO:0005886">
    <property type="term" value="C:plasma membrane"/>
    <property type="evidence" value="ECO:0007669"/>
    <property type="project" value="TreeGrafter"/>
</dbReference>
<dbReference type="EMBL" id="JARGDH010000005">
    <property type="protein sequence ID" value="KAL0267313.1"/>
    <property type="molecule type" value="Genomic_DNA"/>
</dbReference>
<dbReference type="EMBL" id="JARGDH010000005">
    <property type="protein sequence ID" value="KAL0267315.1"/>
    <property type="molecule type" value="Genomic_DNA"/>
</dbReference>
<reference evidence="8" key="1">
    <citation type="journal article" date="2024" name="Gigascience">
        <title>Chromosome-level genome of the poultry shaft louse Menopon gallinae provides insight into the host-switching and adaptive evolution of parasitic lice.</title>
        <authorList>
            <person name="Xu Y."/>
            <person name="Ma L."/>
            <person name="Liu S."/>
            <person name="Liang Y."/>
            <person name="Liu Q."/>
            <person name="He Z."/>
            <person name="Tian L."/>
            <person name="Duan Y."/>
            <person name="Cai W."/>
            <person name="Li H."/>
            <person name="Song F."/>
        </authorList>
    </citation>
    <scope>NUCLEOTIDE SEQUENCE</scope>
    <source>
        <strain evidence="8">Cailab_2023a</strain>
    </source>
</reference>
<evidence type="ECO:0000256" key="1">
    <source>
        <dbReference type="ARBA" id="ARBA00004141"/>
    </source>
</evidence>
<accession>A0AAW2HC80</accession>
<feature type="transmembrane region" description="Helical" evidence="6">
    <location>
        <begin position="354"/>
        <end position="376"/>
    </location>
</feature>
<evidence type="ECO:0000256" key="6">
    <source>
        <dbReference type="SAM" id="Phobius"/>
    </source>
</evidence>
<organism evidence="8">
    <name type="scientific">Menopon gallinae</name>
    <name type="common">poultry shaft louse</name>
    <dbReference type="NCBI Taxonomy" id="328185"/>
    <lineage>
        <taxon>Eukaryota</taxon>
        <taxon>Metazoa</taxon>
        <taxon>Ecdysozoa</taxon>
        <taxon>Arthropoda</taxon>
        <taxon>Hexapoda</taxon>
        <taxon>Insecta</taxon>
        <taxon>Pterygota</taxon>
        <taxon>Neoptera</taxon>
        <taxon>Paraneoptera</taxon>
        <taxon>Psocodea</taxon>
        <taxon>Troctomorpha</taxon>
        <taxon>Phthiraptera</taxon>
        <taxon>Amblycera</taxon>
        <taxon>Menoponidae</taxon>
        <taxon>Menopon</taxon>
    </lineage>
</organism>
<dbReference type="EMBL" id="JARGDH010000005">
    <property type="protein sequence ID" value="KAL0267310.1"/>
    <property type="molecule type" value="Genomic_DNA"/>
</dbReference>
<evidence type="ECO:0000256" key="4">
    <source>
        <dbReference type="ARBA" id="ARBA00022989"/>
    </source>
</evidence>
<dbReference type="AlphaFoldDB" id="A0AAW2HC80"/>
<feature type="transmembrane region" description="Helical" evidence="6">
    <location>
        <begin position="245"/>
        <end position="264"/>
    </location>
</feature>
<evidence type="ECO:0000256" key="3">
    <source>
        <dbReference type="ARBA" id="ARBA00022692"/>
    </source>
</evidence>
<comment type="subcellular location">
    <subcellularLocation>
        <location evidence="1">Membrane</location>
        <topology evidence="1">Multi-pass membrane protein</topology>
    </subcellularLocation>
</comment>
<feature type="transmembrane region" description="Helical" evidence="6">
    <location>
        <begin position="165"/>
        <end position="185"/>
    </location>
</feature>
<feature type="domain" description="ABC-2 type transporter transmembrane" evidence="7">
    <location>
        <begin position="112"/>
        <end position="320"/>
    </location>
</feature>
<evidence type="ECO:0000259" key="7">
    <source>
        <dbReference type="Pfam" id="PF01061"/>
    </source>
</evidence>
<gene>
    <name evidence="8" type="ORF">PYX00_009619</name>
</gene>
<sequence length="385" mass="44770">MFDHIYAVYNGRCLYSGGTDELIPFLAKHGLQCPQYHNPADYLLEITSMSEFVSYIPKLVSAIEDGNCKSWRRKQSECQKAIEEEPANREPVPKLPDGKVSHRTYQTAFWKQIYVLMKRQFKKIYRDMLFTYLQLTIHVLFGILIGICFYDIGNDAAFINDNFSLIFFCIMFNMFTSYSSTVAQYPQELPVLVREHFNKWYSFKAYFVATTFSGFPVQLVCSLLYTSIVYFMTAQPLEVDRFSKSMGIVLLVAFIAQGFGYLIASTLSVQNASVFGGLVTTPFLLFSGYFVLIPDSPYSLKWIFHMSYFKYALEGMMVAILGDHRPKMKCSDDYCHYIMPNKFLRQVGMEFSDFWFSFGVLFGIGLFLRIITYYSLQFRIKYFKK</sequence>
<dbReference type="GO" id="GO:0140359">
    <property type="term" value="F:ABC-type transporter activity"/>
    <property type="evidence" value="ECO:0007669"/>
    <property type="project" value="InterPro"/>
</dbReference>